<dbReference type="InterPro" id="IPR029058">
    <property type="entry name" value="AB_hydrolase_fold"/>
</dbReference>
<dbReference type="EMBL" id="JAVRIF010000005">
    <property type="protein sequence ID" value="MDT0604148.1"/>
    <property type="molecule type" value="Genomic_DNA"/>
</dbReference>
<evidence type="ECO:0000313" key="3">
    <source>
        <dbReference type="Proteomes" id="UP001266357"/>
    </source>
</evidence>
<name>A0ABU3A1T7_9GAMM</name>
<gene>
    <name evidence="2" type="ORF">RM573_11140</name>
</gene>
<feature type="signal peptide" evidence="1">
    <location>
        <begin position="1"/>
        <end position="19"/>
    </location>
</feature>
<protein>
    <recommendedName>
        <fullName evidence="4">Serine aminopeptidase S33 domain-containing protein</fullName>
    </recommendedName>
</protein>
<evidence type="ECO:0008006" key="4">
    <source>
        <dbReference type="Google" id="ProtNLM"/>
    </source>
</evidence>
<comment type="caution">
    <text evidence="2">The sequence shown here is derived from an EMBL/GenBank/DDBJ whole genome shotgun (WGS) entry which is preliminary data.</text>
</comment>
<dbReference type="Proteomes" id="UP001266357">
    <property type="component" value="Unassembled WGS sequence"/>
</dbReference>
<keyword evidence="1" id="KW-0732">Signal</keyword>
<sequence>MFRQITCLLICSASIQGFAQEEAASIPKEVPETINQVKFITEDKFMLSGHYFAGNPDKSGVLLLHDCDHDSSSYDKLTKQLSNYGIHALSLDLRGYGGSVSEKFSHTDIKRNSKDILTYQSEFIRLSSYWPNDVLAAYQYLRARVANNRDVAVVSAGCSSAQAIFLAAKMRINSFVMITPVLNYMEKEHFKNLIDIPVYFLGSMHHTNTYQTTKELFEWNGDPRSTFKIFKGIRQSHSLLNGKRYLAQDIALWLNDTLAK</sequence>
<dbReference type="SUPFAM" id="SSF53474">
    <property type="entry name" value="alpha/beta-Hydrolases"/>
    <property type="match status" value="1"/>
</dbReference>
<feature type="chain" id="PRO_5047219157" description="Serine aminopeptidase S33 domain-containing protein" evidence="1">
    <location>
        <begin position="20"/>
        <end position="260"/>
    </location>
</feature>
<organism evidence="2 3">
    <name type="scientific">Thalassotalea castellviae</name>
    <dbReference type="NCBI Taxonomy" id="3075612"/>
    <lineage>
        <taxon>Bacteria</taxon>
        <taxon>Pseudomonadati</taxon>
        <taxon>Pseudomonadota</taxon>
        <taxon>Gammaproteobacteria</taxon>
        <taxon>Alteromonadales</taxon>
        <taxon>Colwelliaceae</taxon>
        <taxon>Thalassotalea</taxon>
    </lineage>
</organism>
<reference evidence="2 3" key="1">
    <citation type="submission" date="2023-09" db="EMBL/GenBank/DDBJ databases">
        <authorList>
            <person name="Rey-Velasco X."/>
        </authorList>
    </citation>
    <scope>NUCLEOTIDE SEQUENCE [LARGE SCALE GENOMIC DNA]</scope>
    <source>
        <strain evidence="2 3">W431</strain>
    </source>
</reference>
<evidence type="ECO:0000256" key="1">
    <source>
        <dbReference type="SAM" id="SignalP"/>
    </source>
</evidence>
<proteinExistence type="predicted"/>
<keyword evidence="3" id="KW-1185">Reference proteome</keyword>
<evidence type="ECO:0000313" key="2">
    <source>
        <dbReference type="EMBL" id="MDT0604148.1"/>
    </source>
</evidence>
<dbReference type="Gene3D" id="3.40.50.1820">
    <property type="entry name" value="alpha/beta hydrolase"/>
    <property type="match status" value="1"/>
</dbReference>
<accession>A0ABU3A1T7</accession>
<dbReference type="RefSeq" id="WP_311581667.1">
    <property type="nucleotide sequence ID" value="NZ_JAVRIF010000005.1"/>
</dbReference>